<sequence length="762" mass="87762">MASDPILEAIEEGRFAAARRDLESKLKRFPDKSYYLALNCFYLAETGNASAEAQCRTLKQKVPSDAKALDLLSRAFKKLGLPTEANEIYENAVKKYPTTDLILTWFFKTIHSFDTRSAQKASMLLKKHAKSNRAYAVRAAFVNFLWSLQSPSEKESTLHLALAESILNDSSPLESNQEIFALATILSKRGKYDQVVELLAPLDHRELELTLLYLDCLFRLENWEALYNLCHQLLFKEEFNDYDTWKYLIMAANNLGMSETEISTLISSNSRNAYMAKIELAKVYESDIETSVLAYYDSFATKPCCVADLSLVELFPAFVERVHSDYSELLSKEKLSPKEESKLCNLSKLNLRIDPNLKLSWSNFAKFDSVNLIDTYLICMIDDLRQDSSPENIVKHIVHLEHLAKQDSENYRVKLWLLNLYTNINASTKAIKVFHDLKIKMIQNDTLSYKLDLAPSLANLNELVQVFRFYLTSDSEVESFIQKGFEMDLYTKIQDFYQFGQRLSNSLTRHLLILRILQISRVLNHSYYNYFYKVVSDMKTEILSDCFTVSDNRDFKTEYNLGAHLLPLEFLHGAEQRKGKEYAKLYYLKELLIVERKEADIQNMLKAFNKILSNSSHMKQFSAFEAHLFKMYLSLFKVAKDPKIKDKASEIGFLAKNLDFKKIKPKFIDNLPPLSNQINHILAQAFDFACICPLLVSQPQLVKAASNLRAEISAFEESEKQKKLFRKIKSSNSFEDLPQDFVSDTLEDIIEGVRSSSLKLSR</sequence>
<dbReference type="EMBL" id="CP038484">
    <property type="protein sequence ID" value="QFZ25237.1"/>
    <property type="molecule type" value="Genomic_DNA"/>
</dbReference>
<evidence type="ECO:0000313" key="2">
    <source>
        <dbReference type="Proteomes" id="UP000326582"/>
    </source>
</evidence>
<protein>
    <submittedName>
        <fullName evidence="1">N-terminal acetyltransferase B complex subunit</fullName>
    </submittedName>
</protein>
<reference evidence="2" key="1">
    <citation type="journal article" date="2019" name="MBio">
        <title>Comparative genomics for the elucidation of multidrug resistance (MDR) in Candida lusitaniae.</title>
        <authorList>
            <person name="Kannan A."/>
            <person name="Asner S.A."/>
            <person name="Trachsel E."/>
            <person name="Kelly S."/>
            <person name="Parker J."/>
            <person name="Sanglard D."/>
        </authorList>
    </citation>
    <scope>NUCLEOTIDE SEQUENCE [LARGE SCALE GENOMIC DNA]</scope>
    <source>
        <strain evidence="2">P1</strain>
    </source>
</reference>
<evidence type="ECO:0000313" key="1">
    <source>
        <dbReference type="EMBL" id="QFZ25237.1"/>
    </source>
</evidence>
<name>A0ACD0WDU7_CLALS</name>
<accession>A0ACD0WDU7</accession>
<proteinExistence type="predicted"/>
<organism evidence="1 2">
    <name type="scientific">Clavispora lusitaniae</name>
    <name type="common">Candida lusitaniae</name>
    <dbReference type="NCBI Taxonomy" id="36911"/>
    <lineage>
        <taxon>Eukaryota</taxon>
        <taxon>Fungi</taxon>
        <taxon>Dikarya</taxon>
        <taxon>Ascomycota</taxon>
        <taxon>Saccharomycotina</taxon>
        <taxon>Pichiomycetes</taxon>
        <taxon>Metschnikowiaceae</taxon>
        <taxon>Clavispora</taxon>
    </lineage>
</organism>
<keyword evidence="2" id="KW-1185">Reference proteome</keyword>
<dbReference type="Proteomes" id="UP000326582">
    <property type="component" value="Chromosome 1"/>
</dbReference>
<gene>
    <name evidence="1" type="ORF">EJF14_10328</name>
</gene>